<evidence type="ECO:0000259" key="1">
    <source>
        <dbReference type="Pfam" id="PF11443"/>
    </source>
</evidence>
<sequence length="557" mass="63674">MEHPVVGNMEEINTEEEGLGIWNFVDAYMGHGIEIGDNEPPFVPEPDLGKRVSLNMMCPWLWLTNNFGGSFPLNSGSQKQLSKRDHKESLKQGSRYCRLSGWILEGLDVERWLKEERKDHVVYWKRGKRIERTEEVTIWKKGERAKVNKKICKNRSLSGTVKKGSEPLLKDWVNENMKNLTIEEKKQKGDKDREKLTPKVLRKKKTTAMAEKALARYTNDPNYQFLHDQISALFAELLSSDIKCLKSEKYGKVSLAAKWCPFLDSSYDQSTLICESIAKKVFPRDSDPEYEGIVESHYAFKVRNRLRKQVLVPLRQALELPEIYMAANKWNSLPYKRVASVAMKIYKGLFMEHDESRFTEYLEDEECTHMLVDESMPVKEDLLDAIVAQKPVVLKSWLKVIAEKKIRTEIPGCDIYVPTLTLEGLPVKIVDPKLWESCVAGYTFVLGSLELLHPSFGCALMGYNIKTQNAWETDYEAIIRKFSEQGYGSVVPDIVFWNLRDSRSTPVAATQKGAALVSGYSKNLLTLFLGDDGQLNPELIMESAISGEEYKKLAVFD</sequence>
<proteinExistence type="predicted"/>
<dbReference type="EMBL" id="JADFTS010000001">
    <property type="protein sequence ID" value="KAF9624516.1"/>
    <property type="molecule type" value="Genomic_DNA"/>
</dbReference>
<dbReference type="Proteomes" id="UP000631114">
    <property type="component" value="Unassembled WGS sequence"/>
</dbReference>
<dbReference type="PANTHER" id="PTHR31373">
    <property type="entry name" value="OS06G0652100 PROTEIN"/>
    <property type="match status" value="1"/>
</dbReference>
<dbReference type="PANTHER" id="PTHR31373:SF27">
    <property type="entry name" value="TROVE DOMAIN-CONTAINING PROTEIN"/>
    <property type="match status" value="1"/>
</dbReference>
<evidence type="ECO:0000313" key="3">
    <source>
        <dbReference type="EMBL" id="KAF9624516.1"/>
    </source>
</evidence>
<dbReference type="Pfam" id="PF25043">
    <property type="entry name" value="DUF7788"/>
    <property type="match status" value="1"/>
</dbReference>
<feature type="domain" description="DUF2828" evidence="1">
    <location>
        <begin position="149"/>
        <end position="364"/>
    </location>
</feature>
<dbReference type="InterPro" id="IPR058580">
    <property type="entry name" value="DUF2828"/>
</dbReference>
<keyword evidence="4" id="KW-1185">Reference proteome</keyword>
<gene>
    <name evidence="3" type="ORF">IFM89_011629</name>
</gene>
<name>A0A835IVX0_9MAGN</name>
<organism evidence="3 4">
    <name type="scientific">Coptis chinensis</name>
    <dbReference type="NCBI Taxonomy" id="261450"/>
    <lineage>
        <taxon>Eukaryota</taxon>
        <taxon>Viridiplantae</taxon>
        <taxon>Streptophyta</taxon>
        <taxon>Embryophyta</taxon>
        <taxon>Tracheophyta</taxon>
        <taxon>Spermatophyta</taxon>
        <taxon>Magnoliopsida</taxon>
        <taxon>Ranunculales</taxon>
        <taxon>Ranunculaceae</taxon>
        <taxon>Coptidoideae</taxon>
        <taxon>Coptis</taxon>
    </lineage>
</organism>
<dbReference type="InterPro" id="IPR056690">
    <property type="entry name" value="DUF7788"/>
</dbReference>
<evidence type="ECO:0000313" key="4">
    <source>
        <dbReference type="Proteomes" id="UP000631114"/>
    </source>
</evidence>
<dbReference type="OrthoDB" id="1149618at2759"/>
<comment type="caution">
    <text evidence="3">The sequence shown here is derived from an EMBL/GenBank/DDBJ whole genome shotgun (WGS) entry which is preliminary data.</text>
</comment>
<dbReference type="AlphaFoldDB" id="A0A835IVX0"/>
<evidence type="ECO:0000259" key="2">
    <source>
        <dbReference type="Pfam" id="PF25043"/>
    </source>
</evidence>
<dbReference type="Pfam" id="PF11443">
    <property type="entry name" value="DUF2828"/>
    <property type="match status" value="1"/>
</dbReference>
<dbReference type="InterPro" id="IPR011205">
    <property type="entry name" value="UCP015417_vWA"/>
</dbReference>
<accession>A0A835IVX0</accession>
<protein>
    <submittedName>
        <fullName evidence="3">Uncharacterized protein</fullName>
    </submittedName>
</protein>
<feature type="domain" description="DUF7788" evidence="2">
    <location>
        <begin position="467"/>
        <end position="537"/>
    </location>
</feature>
<reference evidence="3 4" key="1">
    <citation type="submission" date="2020-10" db="EMBL/GenBank/DDBJ databases">
        <title>The Coptis chinensis genome and diversification of protoberbering-type alkaloids.</title>
        <authorList>
            <person name="Wang B."/>
            <person name="Shu S."/>
            <person name="Song C."/>
            <person name="Liu Y."/>
        </authorList>
    </citation>
    <scope>NUCLEOTIDE SEQUENCE [LARGE SCALE GENOMIC DNA]</scope>
    <source>
        <strain evidence="3">HL-2020</strain>
        <tissue evidence="3">Leaf</tissue>
    </source>
</reference>